<evidence type="ECO:0000256" key="1">
    <source>
        <dbReference type="SAM" id="MobiDB-lite"/>
    </source>
</evidence>
<evidence type="ECO:0000313" key="2">
    <source>
        <dbReference type="EMBL" id="RFS45040.1"/>
    </source>
</evidence>
<dbReference type="Pfam" id="PF13814">
    <property type="entry name" value="Replic_Relax"/>
    <property type="match status" value="1"/>
</dbReference>
<dbReference type="EMBL" id="QVFU01000020">
    <property type="protein sequence ID" value="RFS45040.1"/>
    <property type="molecule type" value="Genomic_DNA"/>
</dbReference>
<feature type="compositionally biased region" description="Low complexity" evidence="1">
    <location>
        <begin position="580"/>
        <end position="590"/>
    </location>
</feature>
<organism evidence="2 3">
    <name type="scientific">Micromonospora craniellae</name>
    <dbReference type="NCBI Taxonomy" id="2294034"/>
    <lineage>
        <taxon>Bacteria</taxon>
        <taxon>Bacillati</taxon>
        <taxon>Actinomycetota</taxon>
        <taxon>Actinomycetes</taxon>
        <taxon>Micromonosporales</taxon>
        <taxon>Micromonosporaceae</taxon>
        <taxon>Micromonospora</taxon>
    </lineage>
</organism>
<evidence type="ECO:0000313" key="3">
    <source>
        <dbReference type="Proteomes" id="UP000262621"/>
    </source>
</evidence>
<protein>
    <submittedName>
        <fullName evidence="2">Uncharacterized protein</fullName>
    </submittedName>
</protein>
<dbReference type="InterPro" id="IPR011991">
    <property type="entry name" value="ArsR-like_HTH"/>
</dbReference>
<proteinExistence type="predicted"/>
<reference evidence="2 3" key="1">
    <citation type="submission" date="2018-08" db="EMBL/GenBank/DDBJ databases">
        <title>Verrucosispora craniellae sp. nov., isolated from a marine sponge in the South China Sea.</title>
        <authorList>
            <person name="Li L."/>
            <person name="Lin H.W."/>
        </authorList>
    </citation>
    <scope>NUCLEOTIDE SEQUENCE [LARGE SCALE GENOMIC DNA]</scope>
    <source>
        <strain evidence="2 3">LHW63014</strain>
    </source>
</reference>
<dbReference type="AlphaFoldDB" id="A0A372FX18"/>
<keyword evidence="3" id="KW-1185">Reference proteome</keyword>
<dbReference type="InterPro" id="IPR036390">
    <property type="entry name" value="WH_DNA-bd_sf"/>
</dbReference>
<dbReference type="CDD" id="cd00090">
    <property type="entry name" value="HTH_ARSR"/>
    <property type="match status" value="1"/>
</dbReference>
<dbReference type="Proteomes" id="UP000262621">
    <property type="component" value="Unassembled WGS sequence"/>
</dbReference>
<comment type="caution">
    <text evidence="2">The sequence shown here is derived from an EMBL/GenBank/DDBJ whole genome shotgun (WGS) entry which is preliminary data.</text>
</comment>
<accession>A0A372FX18</accession>
<name>A0A372FX18_9ACTN</name>
<gene>
    <name evidence="2" type="ORF">D0Q02_18590</name>
</gene>
<feature type="region of interest" description="Disordered" evidence="1">
    <location>
        <begin position="568"/>
        <end position="590"/>
    </location>
</feature>
<dbReference type="InterPro" id="IPR025855">
    <property type="entry name" value="Replic_Relax"/>
</dbReference>
<sequence length="590" mass="66329">MRLSARQRKEKLMSSGTTLRLRASGGPSEQLLLLLNDHRVMTTDQLARATSTPARTVLYRLEQLRAAGMVDYDRPGRHTGSAPHHWWLRPAGARLITGTALADGRRPSAMFSAHAATITEVWLALRDNGPPAGLTMTGWATDRAGWQEWDGPTSAWGGTTTKRLTPDAVYEAVLPDGRATAAFVEIDLASMTHTQLRAKLDRYRAYTRDQAWRGRFPHCPPLLLFTTTAHRAVTFTRNAAKHLREDHTPSRYRRNAVTDFDLIAEHGRLIVAATGLVRDPARAVTAHAWNLTDLEAAETTITAILTERATVTAAAQPAYRRERAAELARRRSHTLRDLARHPQQLESSLGPAAVDLLTYLFDRDHDPRNPFTPDLDTSSVLAALADWWRHHPDDTTTAKTLRTALTRAHHTAWSHQVHHLAHLANGGDDRPAWYTAATHLTRQRLLTPTEHHRLDHAHTREQAQADVWRDWQPPNRHYGTRLTYPQWRDEHVDQRWRALSWWQRHHTHRDTLTAAFDDKHLTACARCALTLPTNDTGNCPGCHHHQRLPHTQRHSITPLTDLITALLAKTADDPSPPPGTTGISTAPGRD</sequence>
<dbReference type="SUPFAM" id="SSF46785">
    <property type="entry name" value="Winged helix' DNA-binding domain"/>
    <property type="match status" value="1"/>
</dbReference>